<evidence type="ECO:0000313" key="3">
    <source>
        <dbReference type="Proteomes" id="UP000324222"/>
    </source>
</evidence>
<sequence>MSNSQRACDPPSLPLLPLTRAMHLLQINRENQPSAWLRYSLTDSRETVRQDGDQTKPFNQAKVDLGSKKE</sequence>
<proteinExistence type="predicted"/>
<dbReference type="EMBL" id="VSRR010001170">
    <property type="protein sequence ID" value="MPC23135.1"/>
    <property type="molecule type" value="Genomic_DNA"/>
</dbReference>
<feature type="region of interest" description="Disordered" evidence="1">
    <location>
        <begin position="46"/>
        <end position="70"/>
    </location>
</feature>
<evidence type="ECO:0000313" key="2">
    <source>
        <dbReference type="EMBL" id="MPC23135.1"/>
    </source>
</evidence>
<keyword evidence="3" id="KW-1185">Reference proteome</keyword>
<name>A0A5B7DPK4_PORTR</name>
<reference evidence="2 3" key="1">
    <citation type="submission" date="2019-05" db="EMBL/GenBank/DDBJ databases">
        <title>Another draft genome of Portunus trituberculatus and its Hox gene families provides insights of decapod evolution.</title>
        <authorList>
            <person name="Jeong J.-H."/>
            <person name="Song I."/>
            <person name="Kim S."/>
            <person name="Choi T."/>
            <person name="Kim D."/>
            <person name="Ryu S."/>
            <person name="Kim W."/>
        </authorList>
    </citation>
    <scope>NUCLEOTIDE SEQUENCE [LARGE SCALE GENOMIC DNA]</scope>
    <source>
        <tissue evidence="2">Muscle</tissue>
    </source>
</reference>
<dbReference type="AlphaFoldDB" id="A0A5B7DPK4"/>
<accession>A0A5B7DPK4</accession>
<dbReference type="Proteomes" id="UP000324222">
    <property type="component" value="Unassembled WGS sequence"/>
</dbReference>
<organism evidence="2 3">
    <name type="scientific">Portunus trituberculatus</name>
    <name type="common">Swimming crab</name>
    <name type="synonym">Neptunus trituberculatus</name>
    <dbReference type="NCBI Taxonomy" id="210409"/>
    <lineage>
        <taxon>Eukaryota</taxon>
        <taxon>Metazoa</taxon>
        <taxon>Ecdysozoa</taxon>
        <taxon>Arthropoda</taxon>
        <taxon>Crustacea</taxon>
        <taxon>Multicrustacea</taxon>
        <taxon>Malacostraca</taxon>
        <taxon>Eumalacostraca</taxon>
        <taxon>Eucarida</taxon>
        <taxon>Decapoda</taxon>
        <taxon>Pleocyemata</taxon>
        <taxon>Brachyura</taxon>
        <taxon>Eubrachyura</taxon>
        <taxon>Portunoidea</taxon>
        <taxon>Portunidae</taxon>
        <taxon>Portuninae</taxon>
        <taxon>Portunus</taxon>
    </lineage>
</organism>
<evidence type="ECO:0000256" key="1">
    <source>
        <dbReference type="SAM" id="MobiDB-lite"/>
    </source>
</evidence>
<protein>
    <submittedName>
        <fullName evidence="2">Uncharacterized protein</fullName>
    </submittedName>
</protein>
<gene>
    <name evidence="2" type="ORF">E2C01_016174</name>
</gene>
<comment type="caution">
    <text evidence="2">The sequence shown here is derived from an EMBL/GenBank/DDBJ whole genome shotgun (WGS) entry which is preliminary data.</text>
</comment>